<proteinExistence type="predicted"/>
<evidence type="ECO:0000313" key="1">
    <source>
        <dbReference type="EMBL" id="KAK0408919.1"/>
    </source>
</evidence>
<reference evidence="1" key="1">
    <citation type="submission" date="2023-06" db="EMBL/GenBank/DDBJ databases">
        <title>Genomic analysis of the entomopathogenic nematode Steinernema hermaphroditum.</title>
        <authorList>
            <person name="Schwarz E.M."/>
            <person name="Heppert J.K."/>
            <person name="Baniya A."/>
            <person name="Schwartz H.T."/>
            <person name="Tan C.-H."/>
            <person name="Antoshechkin I."/>
            <person name="Sternberg P.W."/>
            <person name="Goodrich-Blair H."/>
            <person name="Dillman A.R."/>
        </authorList>
    </citation>
    <scope>NUCLEOTIDE SEQUENCE</scope>
    <source>
        <strain evidence="1">PS9179</strain>
        <tissue evidence="1">Whole animal</tissue>
    </source>
</reference>
<dbReference type="Proteomes" id="UP001175271">
    <property type="component" value="Unassembled WGS sequence"/>
</dbReference>
<dbReference type="AlphaFoldDB" id="A0AA39LTP1"/>
<gene>
    <name evidence="1" type="ORF">QR680_004238</name>
</gene>
<keyword evidence="2" id="KW-1185">Reference proteome</keyword>
<evidence type="ECO:0000313" key="2">
    <source>
        <dbReference type="Proteomes" id="UP001175271"/>
    </source>
</evidence>
<dbReference type="EMBL" id="JAUCMV010000003">
    <property type="protein sequence ID" value="KAK0408919.1"/>
    <property type="molecule type" value="Genomic_DNA"/>
</dbReference>
<sequence>MSAAQKLKSLLDETFGRSYWPEEDVHRFGVLIFNDTFFYPTVNSDDPNAVLLPWKKEKSIVLVYKSTFGSDGNGTYLNNQKFFEESIATINNTLGSVLRGGCYFGPHFFAIVPYNLKWVTKGLRETHEELFYFWLTTDEKVTVPRDSWLKFLFKTKQLDRKWSEADIGWAVGTSEESRAAAVIKTVIPGFSFSDRKAQNVLHRAMERILAVAFMASLFWIASISATSGRATGDALGSATFNETEGAIPAAVIVGVQTAAALIKTSGTFAKYPSADKFLDYATTVVSIPAFAETPEIEQEVAKLRMSMAQMQVTIKSTASQITALLQEKDIKEVNDDEFTLSHTIAVFLRKDPGNKSNERVIDTCKNHPPLGMAMKLHASMINTSYVNVIFESSDYSLAVYTNLQAWVHKIGFNLIGHASICYKTFRGTGILNELDRFYVATTKDLMEDIEQMLKDRLVIQQAKWWNIGPIREVQKVLSSYEFENISKASAAQKLKNHLDQTFGRSHWPEKDVHRFGVLIFNDSFYHPTVKTDDQNAFLFPWKKEKSIVLVYKSTFGSDRNETYLSNQKFFEQNIATINNTLGSVLRGGCYFGPHFDAIVPRDLKWVTTNLKKSHEGLFYFWLTTDEKVTVPRDSWLKFLFKTKEVDREWTEADIGWAVGTSEESRAAAVIQTVIPGITCFLMEKGVFPLLIMVGF</sequence>
<accession>A0AA39LTP1</accession>
<comment type="caution">
    <text evidence="1">The sequence shown here is derived from an EMBL/GenBank/DDBJ whole genome shotgun (WGS) entry which is preliminary data.</text>
</comment>
<name>A0AA39LTP1_9BILA</name>
<protein>
    <submittedName>
        <fullName evidence="1">Uncharacterized protein</fullName>
    </submittedName>
</protein>
<organism evidence="1 2">
    <name type="scientific">Steinernema hermaphroditum</name>
    <dbReference type="NCBI Taxonomy" id="289476"/>
    <lineage>
        <taxon>Eukaryota</taxon>
        <taxon>Metazoa</taxon>
        <taxon>Ecdysozoa</taxon>
        <taxon>Nematoda</taxon>
        <taxon>Chromadorea</taxon>
        <taxon>Rhabditida</taxon>
        <taxon>Tylenchina</taxon>
        <taxon>Panagrolaimomorpha</taxon>
        <taxon>Strongyloidoidea</taxon>
        <taxon>Steinernematidae</taxon>
        <taxon>Steinernema</taxon>
    </lineage>
</organism>